<reference evidence="2 3" key="1">
    <citation type="submission" date="2020-03" db="EMBL/GenBank/DDBJ databases">
        <title>Dissostichus mawsoni Genome sequencing and assembly.</title>
        <authorList>
            <person name="Park H."/>
        </authorList>
    </citation>
    <scope>NUCLEOTIDE SEQUENCE [LARGE SCALE GENOMIC DNA]</scope>
    <source>
        <strain evidence="2">DM0001</strain>
        <tissue evidence="2">Muscle</tissue>
    </source>
</reference>
<evidence type="ECO:0000313" key="3">
    <source>
        <dbReference type="Proteomes" id="UP000518266"/>
    </source>
</evidence>
<name>A0A7J5Z5M0_DISMA</name>
<dbReference type="AlphaFoldDB" id="A0A7J5Z5M0"/>
<evidence type="ECO:0000313" key="2">
    <source>
        <dbReference type="EMBL" id="KAF3856900.1"/>
    </source>
</evidence>
<feature type="non-terminal residue" evidence="2">
    <location>
        <position position="1"/>
    </location>
</feature>
<gene>
    <name evidence="2" type="ORF">F7725_017623</name>
</gene>
<organism evidence="2 3">
    <name type="scientific">Dissostichus mawsoni</name>
    <name type="common">Antarctic cod</name>
    <dbReference type="NCBI Taxonomy" id="36200"/>
    <lineage>
        <taxon>Eukaryota</taxon>
        <taxon>Metazoa</taxon>
        <taxon>Chordata</taxon>
        <taxon>Craniata</taxon>
        <taxon>Vertebrata</taxon>
        <taxon>Euteleostomi</taxon>
        <taxon>Actinopterygii</taxon>
        <taxon>Neopterygii</taxon>
        <taxon>Teleostei</taxon>
        <taxon>Neoteleostei</taxon>
        <taxon>Acanthomorphata</taxon>
        <taxon>Eupercaria</taxon>
        <taxon>Perciformes</taxon>
        <taxon>Notothenioidei</taxon>
        <taxon>Nototheniidae</taxon>
        <taxon>Dissostichus</taxon>
    </lineage>
</organism>
<evidence type="ECO:0000256" key="1">
    <source>
        <dbReference type="SAM" id="MobiDB-lite"/>
    </source>
</evidence>
<dbReference type="Proteomes" id="UP000518266">
    <property type="component" value="Unassembled WGS sequence"/>
</dbReference>
<comment type="caution">
    <text evidence="2">The sequence shown here is derived from an EMBL/GenBank/DDBJ whole genome shotgun (WGS) entry which is preliminary data.</text>
</comment>
<dbReference type="OrthoDB" id="8963990at2759"/>
<keyword evidence="3" id="KW-1185">Reference proteome</keyword>
<sequence>MPPLTSPSGCGGCLRMSQKISELEGRISMLYQIRDDEQILDSLVTIGPAATTTACELDDTVPWMDVAARSDHWSQLGAKPTPSQREPWTDVRRGKQRGKLICRPTPPRALQLTNGYSILGEEDFPPPPVNAEFMRITTFPLETKFLAQLDKHSTKLLQVIRSRGGVVKQKTTGILQVLDEKRMHPQISMIYLGEPVDHLIKEFQETEAGELEQATMEIFVTGKEDPFHPPKD</sequence>
<proteinExistence type="predicted"/>
<feature type="region of interest" description="Disordered" evidence="1">
    <location>
        <begin position="75"/>
        <end position="103"/>
    </location>
</feature>
<protein>
    <submittedName>
        <fullName evidence="2">Uncharacterized protein</fullName>
    </submittedName>
</protein>
<accession>A0A7J5Z5M0</accession>
<dbReference type="EMBL" id="JAAKFY010000006">
    <property type="protein sequence ID" value="KAF3856900.1"/>
    <property type="molecule type" value="Genomic_DNA"/>
</dbReference>